<dbReference type="CDD" id="cd01189">
    <property type="entry name" value="INT_ICEBs1_C_like"/>
    <property type="match status" value="1"/>
</dbReference>
<evidence type="ECO:0000256" key="1">
    <source>
        <dbReference type="ARBA" id="ARBA00008857"/>
    </source>
</evidence>
<name>E1X5T6_HALMS</name>
<dbReference type="InterPro" id="IPR050090">
    <property type="entry name" value="Tyrosine_recombinase_XerCD"/>
</dbReference>
<dbReference type="Pfam" id="PF00589">
    <property type="entry name" value="Phage_integrase"/>
    <property type="match status" value="1"/>
</dbReference>
<dbReference type="Proteomes" id="UP000008963">
    <property type="component" value="Chromosome"/>
</dbReference>
<accession>E1X5T6</accession>
<dbReference type="SUPFAM" id="SSF56349">
    <property type="entry name" value="DNA breaking-rejoining enzymes"/>
    <property type="match status" value="1"/>
</dbReference>
<keyword evidence="2" id="KW-0238">DNA-binding</keyword>
<dbReference type="InterPro" id="IPR010998">
    <property type="entry name" value="Integrase_recombinase_N"/>
</dbReference>
<dbReference type="InterPro" id="IPR013762">
    <property type="entry name" value="Integrase-like_cat_sf"/>
</dbReference>
<protein>
    <submittedName>
        <fullName evidence="5">Integrase/recombinase</fullName>
    </submittedName>
</protein>
<evidence type="ECO:0000256" key="3">
    <source>
        <dbReference type="ARBA" id="ARBA00023172"/>
    </source>
</evidence>
<evidence type="ECO:0000256" key="2">
    <source>
        <dbReference type="ARBA" id="ARBA00023125"/>
    </source>
</evidence>
<keyword evidence="3" id="KW-0233">DNA recombination</keyword>
<feature type="domain" description="Tyr recombinase" evidence="4">
    <location>
        <begin position="154"/>
        <end position="336"/>
    </location>
</feature>
<dbReference type="PANTHER" id="PTHR30349:SF64">
    <property type="entry name" value="PROPHAGE INTEGRASE INTD-RELATED"/>
    <property type="match status" value="1"/>
</dbReference>
<dbReference type="EMBL" id="FQ312005">
    <property type="protein sequence ID" value="CBW25653.1"/>
    <property type="molecule type" value="Genomic_DNA"/>
</dbReference>
<comment type="similarity">
    <text evidence="1">Belongs to the 'phage' integrase family.</text>
</comment>
<dbReference type="KEGG" id="bmx:BMS_0750"/>
<evidence type="ECO:0000313" key="5">
    <source>
        <dbReference type="EMBL" id="CBW25653.1"/>
    </source>
</evidence>
<keyword evidence="6" id="KW-1185">Reference proteome</keyword>
<dbReference type="STRING" id="862908.BMS_0750"/>
<evidence type="ECO:0000259" key="4">
    <source>
        <dbReference type="PROSITE" id="PS51898"/>
    </source>
</evidence>
<proteinExistence type="inferred from homology"/>
<dbReference type="PANTHER" id="PTHR30349">
    <property type="entry name" value="PHAGE INTEGRASE-RELATED"/>
    <property type="match status" value="1"/>
</dbReference>
<dbReference type="eggNOG" id="COG4974">
    <property type="taxonomic scope" value="Bacteria"/>
</dbReference>
<dbReference type="Gene3D" id="1.10.443.10">
    <property type="entry name" value="Intergrase catalytic core"/>
    <property type="match status" value="1"/>
</dbReference>
<dbReference type="HOGENOM" id="CLU_675536_0_0_7"/>
<dbReference type="GO" id="GO:0006310">
    <property type="term" value="P:DNA recombination"/>
    <property type="evidence" value="ECO:0007669"/>
    <property type="project" value="UniProtKB-KW"/>
</dbReference>
<organism evidence="5 6">
    <name type="scientific">Halobacteriovorax marinus (strain ATCC BAA-682 / DSM 15412 / SJ)</name>
    <name type="common">Bacteriovorax marinus</name>
    <dbReference type="NCBI Taxonomy" id="862908"/>
    <lineage>
        <taxon>Bacteria</taxon>
        <taxon>Pseudomonadati</taxon>
        <taxon>Bdellovibrionota</taxon>
        <taxon>Bacteriovoracia</taxon>
        <taxon>Bacteriovoracales</taxon>
        <taxon>Halobacteriovoraceae</taxon>
        <taxon>Halobacteriovorax</taxon>
    </lineage>
</organism>
<dbReference type="AlphaFoldDB" id="E1X5T6"/>
<sequence length="366" mass="43073">MKKLSHKIRVKKRIGGRQVERKRTLPLSSTQGQRRAMKKELQEELEELYQAYLNPPSNIWKEAKKQYYGYMNKENSLETLYNRKCVLEKHTKQWDDRPIETISYNDVLGLITTLESNKHEVLKYIKQVFNLQVDMRTIPSNPASKITFPKKTDRKLQAMTVGEITKLLTYMKEVDHSWFSIFYVTYQFGLRHGEALGIKFSDIDWERNHLFIQRAWKKKEKIWGPPKNGTSRFVPMNSQVREYLLKLYKGKHEDEFILPRIKKWEGGKGAEVLKEIQRHIGIKLTNYHSLRASFITHLLRKGQDIISVQEMVGHKELKTTMGYIRLDGSDLQGCTDKIEMDINIFDDSEQIQENVISFPTTKKSSN</sequence>
<dbReference type="PROSITE" id="PS51898">
    <property type="entry name" value="TYR_RECOMBINASE"/>
    <property type="match status" value="1"/>
</dbReference>
<dbReference type="Gene3D" id="1.10.150.130">
    <property type="match status" value="1"/>
</dbReference>
<dbReference type="InterPro" id="IPR011010">
    <property type="entry name" value="DNA_brk_join_enz"/>
</dbReference>
<reference evidence="6" key="1">
    <citation type="journal article" date="2013" name="ISME J.">
        <title>A small predatory core genome in the divergent marine Bacteriovorax marinus SJ and the terrestrial Bdellovibrio bacteriovorus.</title>
        <authorList>
            <person name="Crossman L.C."/>
            <person name="Chen H."/>
            <person name="Cerdeno-Tarraga A.M."/>
            <person name="Brooks K."/>
            <person name="Quail M.A."/>
            <person name="Pineiro S.A."/>
            <person name="Hobley L."/>
            <person name="Sockett R.E."/>
            <person name="Bentley S.D."/>
            <person name="Parkhill J."/>
            <person name="Williams H.N."/>
            <person name="Stine O.C."/>
        </authorList>
    </citation>
    <scope>NUCLEOTIDE SEQUENCE [LARGE SCALE GENOMIC DNA]</scope>
    <source>
        <strain evidence="6">ATCC BAA-682 / DSM 15412 / SJ</strain>
    </source>
</reference>
<evidence type="ECO:0000313" key="6">
    <source>
        <dbReference type="Proteomes" id="UP000008963"/>
    </source>
</evidence>
<dbReference type="GO" id="GO:0003677">
    <property type="term" value="F:DNA binding"/>
    <property type="evidence" value="ECO:0007669"/>
    <property type="project" value="UniProtKB-KW"/>
</dbReference>
<gene>
    <name evidence="5" type="ordered locus">BMS_0750</name>
</gene>
<dbReference type="PATRIC" id="fig|862908.3.peg.722"/>
<dbReference type="InterPro" id="IPR002104">
    <property type="entry name" value="Integrase_catalytic"/>
</dbReference>
<dbReference type="GO" id="GO:0015074">
    <property type="term" value="P:DNA integration"/>
    <property type="evidence" value="ECO:0007669"/>
    <property type="project" value="InterPro"/>
</dbReference>